<dbReference type="KEGG" id="tpro:Ga0080559_TMP2178"/>
<evidence type="ECO:0000313" key="1">
    <source>
        <dbReference type="EMBL" id="APX22974.1"/>
    </source>
</evidence>
<dbReference type="EMBL" id="CP014796">
    <property type="protein sequence ID" value="APX22974.1"/>
    <property type="molecule type" value="Genomic_DNA"/>
</dbReference>
<organism evidence="1 2">
    <name type="scientific">Salipiger profundus</name>
    <dbReference type="NCBI Taxonomy" id="1229727"/>
    <lineage>
        <taxon>Bacteria</taxon>
        <taxon>Pseudomonadati</taxon>
        <taxon>Pseudomonadota</taxon>
        <taxon>Alphaproteobacteria</taxon>
        <taxon>Rhodobacterales</taxon>
        <taxon>Roseobacteraceae</taxon>
        <taxon>Salipiger</taxon>
    </lineage>
</organism>
<dbReference type="Proteomes" id="UP000186559">
    <property type="component" value="Chromosome"/>
</dbReference>
<dbReference type="STRING" id="1229727.Ga0080559_TMP2178"/>
<gene>
    <name evidence="1" type="ORF">Ga0080559_TMP2178</name>
</gene>
<reference evidence="1 2" key="1">
    <citation type="submission" date="2016-03" db="EMBL/GenBank/DDBJ databases">
        <title>Deep-sea bacteria in the southern Pacific.</title>
        <authorList>
            <person name="Tang K."/>
        </authorList>
    </citation>
    <scope>NUCLEOTIDE SEQUENCE [LARGE SCALE GENOMIC DNA]</scope>
    <source>
        <strain evidence="1 2">JLT2016</strain>
    </source>
</reference>
<protein>
    <submittedName>
        <fullName evidence="1">Uncharacterized protein</fullName>
    </submittedName>
</protein>
<name>A0A1U7D486_9RHOB</name>
<keyword evidence="2" id="KW-1185">Reference proteome</keyword>
<proteinExistence type="predicted"/>
<sequence>MKAGGVDTDARSGFGSASRRCGRNMIVTSFTGITAEALYITIPRIFKNAG</sequence>
<dbReference type="AlphaFoldDB" id="A0A1U7D486"/>
<evidence type="ECO:0000313" key="2">
    <source>
        <dbReference type="Proteomes" id="UP000186559"/>
    </source>
</evidence>
<accession>A0A1U7D486</accession>